<dbReference type="Proteomes" id="UP001199795">
    <property type="component" value="Unassembled WGS sequence"/>
</dbReference>
<dbReference type="InterPro" id="IPR051317">
    <property type="entry name" value="Gfo/Idh/MocA_oxidoreduct"/>
</dbReference>
<comment type="caution">
    <text evidence="3">The sequence shown here is derived from an EMBL/GenBank/DDBJ whole genome shotgun (WGS) entry which is preliminary data.</text>
</comment>
<dbReference type="Pfam" id="PF22725">
    <property type="entry name" value="GFO_IDH_MocA_C3"/>
    <property type="match status" value="1"/>
</dbReference>
<dbReference type="Pfam" id="PF01408">
    <property type="entry name" value="GFO_IDH_MocA"/>
    <property type="match status" value="1"/>
</dbReference>
<dbReference type="InterPro" id="IPR036291">
    <property type="entry name" value="NAD(P)-bd_dom_sf"/>
</dbReference>
<dbReference type="Gene3D" id="3.40.50.720">
    <property type="entry name" value="NAD(P)-binding Rossmann-like Domain"/>
    <property type="match status" value="1"/>
</dbReference>
<dbReference type="PANTHER" id="PTHR43708">
    <property type="entry name" value="CONSERVED EXPRESSED OXIDOREDUCTASE (EUROFUNG)"/>
    <property type="match status" value="1"/>
</dbReference>
<dbReference type="EMBL" id="JAKKDU010000001">
    <property type="protein sequence ID" value="MCF7566916.1"/>
    <property type="molecule type" value="Genomic_DNA"/>
</dbReference>
<dbReference type="SUPFAM" id="SSF51735">
    <property type="entry name" value="NAD(P)-binding Rossmann-fold domains"/>
    <property type="match status" value="1"/>
</dbReference>
<evidence type="ECO:0000313" key="4">
    <source>
        <dbReference type="Proteomes" id="UP001199795"/>
    </source>
</evidence>
<dbReference type="Gene3D" id="3.30.360.10">
    <property type="entry name" value="Dihydrodipicolinate Reductase, domain 2"/>
    <property type="match status" value="1"/>
</dbReference>
<sequence>MNNTIKTGVLSFGMSGSLFHCPFLEVHSGFDLFAIVERTKKKAHLTYPNVISYNSVEELLKDTNIELVVVNTPSATHFDLALKAIQANKHVLVEKPFTVNFLEAKTLFKEAKKRNVFVMPFQNRRFDSDFLSVKHVVESKKLGDLIEVHFRYDRYSYKINTNASKENPVPGNGVMYNLGSHLLDAAIALFGMPLEWKNVKLGLRPNTQIDDYALVHLKYPKGLQVFITANLLVADAQPSFVLHGVKGSYVKERTDVQEDQLKAGIKPDNQIFGIEKANKEGLLTTIENNIKKQEKIASKKSSYLNIFEAVYQTVRNHKPFVVTESDIIKQVEILES</sequence>
<evidence type="ECO:0000313" key="3">
    <source>
        <dbReference type="EMBL" id="MCF7566916.1"/>
    </source>
</evidence>
<dbReference type="GO" id="GO:0000166">
    <property type="term" value="F:nucleotide binding"/>
    <property type="evidence" value="ECO:0007669"/>
    <property type="project" value="InterPro"/>
</dbReference>
<protein>
    <submittedName>
        <fullName evidence="3">Gfo/Idh/MocA family oxidoreductase</fullName>
    </submittedName>
</protein>
<reference evidence="3" key="1">
    <citation type="submission" date="2022-01" db="EMBL/GenBank/DDBJ databases">
        <title>Draft genome sequence of Sabulilitoribacter arenilitoris KCTC 52401.</title>
        <authorList>
            <person name="Oh J.-S."/>
        </authorList>
    </citation>
    <scope>NUCLEOTIDE SEQUENCE</scope>
    <source>
        <strain evidence="3">HMF6543</strain>
    </source>
</reference>
<name>A0AAE3JLM6_9FLAO</name>
<dbReference type="PANTHER" id="PTHR43708:SF7">
    <property type="entry name" value="OXIDOREDUCTASE"/>
    <property type="match status" value="1"/>
</dbReference>
<evidence type="ECO:0000259" key="2">
    <source>
        <dbReference type="Pfam" id="PF22725"/>
    </source>
</evidence>
<feature type="domain" description="GFO/IDH/MocA-like oxidoreductase" evidence="2">
    <location>
        <begin position="130"/>
        <end position="249"/>
    </location>
</feature>
<dbReference type="InterPro" id="IPR000683">
    <property type="entry name" value="Gfo/Idh/MocA-like_OxRdtase_N"/>
</dbReference>
<dbReference type="AlphaFoldDB" id="A0AAE3JLM6"/>
<feature type="domain" description="Gfo/Idh/MocA-like oxidoreductase N-terminal" evidence="1">
    <location>
        <begin position="6"/>
        <end position="119"/>
    </location>
</feature>
<gene>
    <name evidence="3" type="ORF">L3X37_00865</name>
</gene>
<evidence type="ECO:0000259" key="1">
    <source>
        <dbReference type="Pfam" id="PF01408"/>
    </source>
</evidence>
<accession>A0AAE3JLM6</accession>
<organism evidence="3 4">
    <name type="scientific">Wocania arenilitoris</name>
    <dbReference type="NCBI Taxonomy" id="2044858"/>
    <lineage>
        <taxon>Bacteria</taxon>
        <taxon>Pseudomonadati</taxon>
        <taxon>Bacteroidota</taxon>
        <taxon>Flavobacteriia</taxon>
        <taxon>Flavobacteriales</taxon>
        <taxon>Flavobacteriaceae</taxon>
        <taxon>Wocania</taxon>
    </lineage>
</organism>
<dbReference type="RefSeq" id="WP_237238278.1">
    <property type="nucleotide sequence ID" value="NZ_JAKKDU010000001.1"/>
</dbReference>
<dbReference type="InterPro" id="IPR055170">
    <property type="entry name" value="GFO_IDH_MocA-like_dom"/>
</dbReference>
<dbReference type="SUPFAM" id="SSF55347">
    <property type="entry name" value="Glyceraldehyde-3-phosphate dehydrogenase-like, C-terminal domain"/>
    <property type="match status" value="1"/>
</dbReference>
<proteinExistence type="predicted"/>
<keyword evidence="4" id="KW-1185">Reference proteome</keyword>